<proteinExistence type="predicted"/>
<evidence type="ECO:0000313" key="2">
    <source>
        <dbReference type="Proteomes" id="UP001324287"/>
    </source>
</evidence>
<sequence>MTRAGESAATVWLVIQSTQQSNTSPQAQVVRYRIEVELEKPEDRWLLSGIKGTGTENE</sequence>
<keyword evidence="2" id="KW-1185">Reference proteome</keyword>
<protein>
    <submittedName>
        <fullName evidence="1">Uncharacterized protein</fullName>
    </submittedName>
</protein>
<organism evidence="1 2">
    <name type="scientific">Blastococcus brunescens</name>
    <dbReference type="NCBI Taxonomy" id="1564165"/>
    <lineage>
        <taxon>Bacteria</taxon>
        <taxon>Bacillati</taxon>
        <taxon>Actinomycetota</taxon>
        <taxon>Actinomycetes</taxon>
        <taxon>Geodermatophilales</taxon>
        <taxon>Geodermatophilaceae</taxon>
        <taxon>Blastococcus</taxon>
    </lineage>
</organism>
<evidence type="ECO:0000313" key="1">
    <source>
        <dbReference type="EMBL" id="WRL63096.1"/>
    </source>
</evidence>
<dbReference type="RefSeq" id="WP_324274434.1">
    <property type="nucleotide sequence ID" value="NZ_CP141261.1"/>
</dbReference>
<gene>
    <name evidence="1" type="ORF">U6N30_25270</name>
</gene>
<name>A0ABZ1AYU5_9ACTN</name>
<dbReference type="Proteomes" id="UP001324287">
    <property type="component" value="Chromosome"/>
</dbReference>
<dbReference type="EMBL" id="CP141261">
    <property type="protein sequence ID" value="WRL63096.1"/>
    <property type="molecule type" value="Genomic_DNA"/>
</dbReference>
<accession>A0ABZ1AYU5</accession>
<reference evidence="1 2" key="1">
    <citation type="submission" date="2023-12" db="EMBL/GenBank/DDBJ databases">
        <title>Blastococcus brunescens sp. nov., an actonobacterium isolated from sandstone collected in sahara desert.</title>
        <authorList>
            <person name="Gtari M."/>
            <person name="Ghodhbane F."/>
        </authorList>
    </citation>
    <scope>NUCLEOTIDE SEQUENCE [LARGE SCALE GENOMIC DNA]</scope>
    <source>
        <strain evidence="1 2">BMG 8361</strain>
    </source>
</reference>